<dbReference type="AlphaFoldDB" id="A0ABD2IEC7"/>
<feature type="compositionally biased region" description="Polar residues" evidence="1">
    <location>
        <begin position="179"/>
        <end position="188"/>
    </location>
</feature>
<feature type="region of interest" description="Disordered" evidence="1">
    <location>
        <begin position="145"/>
        <end position="207"/>
    </location>
</feature>
<protein>
    <submittedName>
        <fullName evidence="2">Uncharacterized protein</fullName>
    </submittedName>
</protein>
<name>A0ABD2IEC7_9BILA</name>
<comment type="caution">
    <text evidence="2">The sequence shown here is derived from an EMBL/GenBank/DDBJ whole genome shotgun (WGS) entry which is preliminary data.</text>
</comment>
<feature type="compositionally biased region" description="Pro residues" evidence="1">
    <location>
        <begin position="192"/>
        <end position="201"/>
    </location>
</feature>
<reference evidence="2 3" key="1">
    <citation type="submission" date="2024-10" db="EMBL/GenBank/DDBJ databases">
        <authorList>
            <person name="Kim D."/>
        </authorList>
    </citation>
    <scope>NUCLEOTIDE SEQUENCE [LARGE SCALE GENOMIC DNA]</scope>
    <source>
        <strain evidence="2">BH-2024</strain>
    </source>
</reference>
<evidence type="ECO:0000313" key="2">
    <source>
        <dbReference type="EMBL" id="KAL3075600.1"/>
    </source>
</evidence>
<proteinExistence type="predicted"/>
<evidence type="ECO:0000313" key="3">
    <source>
        <dbReference type="Proteomes" id="UP001620626"/>
    </source>
</evidence>
<sequence>MCVSGVPVQSSSHTPNVCLLQLLFLLPFGHCPPHHQQLVSWPTACPRGMAPRRYPPAVCVPWLVLSCQSAPAGRLADRQTAASALSCNSCWCQPVPCPAGTRTQHRQQQQQQQQPLRKQQNYNKNAATFWHCVCVYVVWGGKTRRIGQRKRQTTAGTSPRGGATAGAVSGGGWPGRHQSVASSTNTQIMPFPLAPPVPPPSAKNHTS</sequence>
<dbReference type="Proteomes" id="UP001620626">
    <property type="component" value="Unassembled WGS sequence"/>
</dbReference>
<accession>A0ABD2IEC7</accession>
<evidence type="ECO:0000256" key="1">
    <source>
        <dbReference type="SAM" id="MobiDB-lite"/>
    </source>
</evidence>
<keyword evidence="3" id="KW-1185">Reference proteome</keyword>
<dbReference type="EMBL" id="JBICBT010001270">
    <property type="protein sequence ID" value="KAL3075600.1"/>
    <property type="molecule type" value="Genomic_DNA"/>
</dbReference>
<organism evidence="2 3">
    <name type="scientific">Heterodera trifolii</name>
    <dbReference type="NCBI Taxonomy" id="157864"/>
    <lineage>
        <taxon>Eukaryota</taxon>
        <taxon>Metazoa</taxon>
        <taxon>Ecdysozoa</taxon>
        <taxon>Nematoda</taxon>
        <taxon>Chromadorea</taxon>
        <taxon>Rhabditida</taxon>
        <taxon>Tylenchina</taxon>
        <taxon>Tylenchomorpha</taxon>
        <taxon>Tylenchoidea</taxon>
        <taxon>Heteroderidae</taxon>
        <taxon>Heteroderinae</taxon>
        <taxon>Heterodera</taxon>
    </lineage>
</organism>
<gene>
    <name evidence="2" type="ORF">niasHT_034967</name>
</gene>